<proteinExistence type="inferred from homology"/>
<comment type="similarity">
    <text evidence="2 14">Belongs to the class-I aminoacyl-tRNA synthetase family.</text>
</comment>
<evidence type="ECO:0000256" key="5">
    <source>
        <dbReference type="ARBA" id="ARBA00022741"/>
    </source>
</evidence>
<gene>
    <name evidence="15" type="ORF">HOLleu_31372</name>
</gene>
<dbReference type="Proteomes" id="UP001152320">
    <property type="component" value="Chromosome 16"/>
</dbReference>
<keyword evidence="4 14" id="KW-0436">Ligase</keyword>
<evidence type="ECO:0000256" key="10">
    <source>
        <dbReference type="ARBA" id="ARBA00049929"/>
    </source>
</evidence>
<comment type="subcellular location">
    <subcellularLocation>
        <location evidence="1">Mitochondrion matrix</location>
    </subcellularLocation>
</comment>
<dbReference type="Pfam" id="PF00579">
    <property type="entry name" value="tRNA-synt_1b"/>
    <property type="match status" value="1"/>
</dbReference>
<evidence type="ECO:0000256" key="11">
    <source>
        <dbReference type="ARBA" id="ARBA00059972"/>
    </source>
</evidence>
<dbReference type="InterPro" id="IPR001412">
    <property type="entry name" value="aa-tRNA-synth_I_CS"/>
</dbReference>
<dbReference type="PANTHER" id="PTHR43766:SF1">
    <property type="entry name" value="TRYPTOPHAN--TRNA LIGASE, MITOCHONDRIAL"/>
    <property type="match status" value="1"/>
</dbReference>
<comment type="caution">
    <text evidence="15">The sequence shown here is derived from an EMBL/GenBank/DDBJ whole genome shotgun (WGS) entry which is preliminary data.</text>
</comment>
<dbReference type="Gene3D" id="1.10.240.10">
    <property type="entry name" value="Tyrosyl-Transfer RNA Synthetase"/>
    <property type="match status" value="1"/>
</dbReference>
<protein>
    <recommendedName>
        <fullName evidence="12">Tryptophan--tRNA ligase, mitochondrial</fullName>
        <ecNumber evidence="3">6.1.1.2</ecNumber>
    </recommendedName>
    <alternativeName>
        <fullName evidence="13">(Mt)TrpRS</fullName>
    </alternativeName>
    <alternativeName>
        <fullName evidence="9">Tryptophanyl-tRNA synthetase</fullName>
    </alternativeName>
</protein>
<evidence type="ECO:0000256" key="9">
    <source>
        <dbReference type="ARBA" id="ARBA00030268"/>
    </source>
</evidence>
<dbReference type="CDD" id="cd00806">
    <property type="entry name" value="TrpRS_core"/>
    <property type="match status" value="1"/>
</dbReference>
<dbReference type="FunFam" id="3.40.50.620:FF:000082">
    <property type="entry name" value="MSW1p Mitochondrial tryptophanyl-tRNA synthetase"/>
    <property type="match status" value="1"/>
</dbReference>
<evidence type="ECO:0000313" key="15">
    <source>
        <dbReference type="EMBL" id="KAJ8026522.1"/>
    </source>
</evidence>
<dbReference type="OrthoDB" id="15808at2759"/>
<dbReference type="NCBIfam" id="TIGR00233">
    <property type="entry name" value="trpS"/>
    <property type="match status" value="1"/>
</dbReference>
<evidence type="ECO:0000256" key="13">
    <source>
        <dbReference type="ARBA" id="ARBA00080951"/>
    </source>
</evidence>
<evidence type="ECO:0000256" key="1">
    <source>
        <dbReference type="ARBA" id="ARBA00004305"/>
    </source>
</evidence>
<dbReference type="GO" id="GO:0005759">
    <property type="term" value="C:mitochondrial matrix"/>
    <property type="evidence" value="ECO:0007669"/>
    <property type="project" value="UniProtKB-SubCell"/>
</dbReference>
<dbReference type="FunFam" id="1.10.240.10:FF:000002">
    <property type="entry name" value="Tryptophan--tRNA ligase"/>
    <property type="match status" value="1"/>
</dbReference>
<evidence type="ECO:0000256" key="14">
    <source>
        <dbReference type="RuleBase" id="RU363036"/>
    </source>
</evidence>
<dbReference type="GO" id="GO:0004830">
    <property type="term" value="F:tryptophan-tRNA ligase activity"/>
    <property type="evidence" value="ECO:0007669"/>
    <property type="project" value="UniProtKB-EC"/>
</dbReference>
<keyword evidence="6 14" id="KW-0067">ATP-binding</keyword>
<dbReference type="PRINTS" id="PR01039">
    <property type="entry name" value="TRNASYNTHTRP"/>
</dbReference>
<comment type="catalytic activity">
    <reaction evidence="10">
        <text>tRNA(Trp) + L-tryptophan + ATP = L-tryptophyl-tRNA(Trp) + AMP + diphosphate + H(+)</text>
        <dbReference type="Rhea" id="RHEA:24080"/>
        <dbReference type="Rhea" id="RHEA-COMP:9671"/>
        <dbReference type="Rhea" id="RHEA-COMP:9705"/>
        <dbReference type="ChEBI" id="CHEBI:15378"/>
        <dbReference type="ChEBI" id="CHEBI:30616"/>
        <dbReference type="ChEBI" id="CHEBI:33019"/>
        <dbReference type="ChEBI" id="CHEBI:57912"/>
        <dbReference type="ChEBI" id="CHEBI:78442"/>
        <dbReference type="ChEBI" id="CHEBI:78535"/>
        <dbReference type="ChEBI" id="CHEBI:456215"/>
        <dbReference type="EC" id="6.1.1.2"/>
    </reaction>
</comment>
<evidence type="ECO:0000256" key="7">
    <source>
        <dbReference type="ARBA" id="ARBA00022917"/>
    </source>
</evidence>
<dbReference type="SUPFAM" id="SSF52374">
    <property type="entry name" value="Nucleotidylyl transferase"/>
    <property type="match status" value="1"/>
</dbReference>
<evidence type="ECO:0000256" key="3">
    <source>
        <dbReference type="ARBA" id="ARBA00013161"/>
    </source>
</evidence>
<evidence type="ECO:0000313" key="16">
    <source>
        <dbReference type="Proteomes" id="UP001152320"/>
    </source>
</evidence>
<name>A0A9Q1BID1_HOLLE</name>
<dbReference type="EMBL" id="JAIZAY010000016">
    <property type="protein sequence ID" value="KAJ8026522.1"/>
    <property type="molecule type" value="Genomic_DNA"/>
</dbReference>
<sequence length="364" mass="40583">MIITKSLRIFFRSNVLTRRGACVETFQPWHKRQVSDRKVVFSGIQPTGTPHLGNFFGAIEKWVELQNDPKDVVYYSIVDLHSISLPQDPEYLRNCVLSMTATLLASGLDPSKCVLFQQSSVPHHAELSWILGCKTTLARLGHFPQWKSKAGKDKQGACVGLYTYPVLQAADILLYKTTHVPVGDDQVPHLELAQHLAKLFNLSFGTSLVSPEPVLGQFKRIKSLREPDKKMSKSDSDPKSRIEITDTKEDIAFKLKKAVTDFTSAVTYDPENRPGVSNLVDIHAAATGQRPEDIPDQVTGMTTAEYKMVVAAAVNRRLETVRDKYLKLIEDKSFLRDVLNTGATKAKLVAEETCSDVKRCVGLI</sequence>
<dbReference type="Gene3D" id="3.40.50.620">
    <property type="entry name" value="HUPs"/>
    <property type="match status" value="1"/>
</dbReference>
<organism evidence="15 16">
    <name type="scientific">Holothuria leucospilota</name>
    <name type="common">Black long sea cucumber</name>
    <name type="synonym">Mertensiothuria leucospilota</name>
    <dbReference type="NCBI Taxonomy" id="206669"/>
    <lineage>
        <taxon>Eukaryota</taxon>
        <taxon>Metazoa</taxon>
        <taxon>Echinodermata</taxon>
        <taxon>Eleutherozoa</taxon>
        <taxon>Echinozoa</taxon>
        <taxon>Holothuroidea</taxon>
        <taxon>Aspidochirotacea</taxon>
        <taxon>Aspidochirotida</taxon>
        <taxon>Holothuriidae</taxon>
        <taxon>Holothuria</taxon>
    </lineage>
</organism>
<evidence type="ECO:0000256" key="4">
    <source>
        <dbReference type="ARBA" id="ARBA00022598"/>
    </source>
</evidence>
<comment type="function">
    <text evidence="11">Catalyzes the attachment of tryptophan to tRNA(Trp) in a two-step reaction: tryptophan is first activated by ATP to form Trp-AMP and then transferred to the acceptor end of tRNA(Trp).</text>
</comment>
<accession>A0A9Q1BID1</accession>
<dbReference type="PROSITE" id="PS00178">
    <property type="entry name" value="AA_TRNA_LIGASE_I"/>
    <property type="match status" value="1"/>
</dbReference>
<dbReference type="GO" id="GO:0005524">
    <property type="term" value="F:ATP binding"/>
    <property type="evidence" value="ECO:0007669"/>
    <property type="project" value="UniProtKB-KW"/>
</dbReference>
<keyword evidence="7 14" id="KW-0648">Protein biosynthesis</keyword>
<reference evidence="15" key="1">
    <citation type="submission" date="2021-10" db="EMBL/GenBank/DDBJ databases">
        <title>Tropical sea cucumber genome reveals ecological adaptation and Cuvierian tubules defense mechanism.</title>
        <authorList>
            <person name="Chen T."/>
        </authorList>
    </citation>
    <scope>NUCLEOTIDE SEQUENCE</scope>
    <source>
        <strain evidence="15">Nanhai2018</strain>
        <tissue evidence="15">Muscle</tissue>
    </source>
</reference>
<dbReference type="EC" id="6.1.1.2" evidence="3"/>
<evidence type="ECO:0000256" key="6">
    <source>
        <dbReference type="ARBA" id="ARBA00022840"/>
    </source>
</evidence>
<evidence type="ECO:0000256" key="12">
    <source>
        <dbReference type="ARBA" id="ARBA00069760"/>
    </source>
</evidence>
<dbReference type="PANTHER" id="PTHR43766">
    <property type="entry name" value="TRYPTOPHAN--TRNA LIGASE, MITOCHONDRIAL"/>
    <property type="match status" value="1"/>
</dbReference>
<dbReference type="InterPro" id="IPR002306">
    <property type="entry name" value="Trp-tRNA-ligase"/>
</dbReference>
<dbReference type="InterPro" id="IPR014729">
    <property type="entry name" value="Rossmann-like_a/b/a_fold"/>
</dbReference>
<keyword evidence="5 14" id="KW-0547">Nucleotide-binding</keyword>
<keyword evidence="16" id="KW-1185">Reference proteome</keyword>
<evidence type="ECO:0000256" key="8">
    <source>
        <dbReference type="ARBA" id="ARBA00023146"/>
    </source>
</evidence>
<dbReference type="AlphaFoldDB" id="A0A9Q1BID1"/>
<keyword evidence="8 14" id="KW-0030">Aminoacyl-tRNA synthetase</keyword>
<evidence type="ECO:0000256" key="2">
    <source>
        <dbReference type="ARBA" id="ARBA00005594"/>
    </source>
</evidence>
<dbReference type="InterPro" id="IPR050203">
    <property type="entry name" value="Trp-tRNA_synthetase"/>
</dbReference>
<dbReference type="InterPro" id="IPR002305">
    <property type="entry name" value="aa-tRNA-synth_Ic"/>
</dbReference>
<dbReference type="GO" id="GO:0070183">
    <property type="term" value="P:mitochondrial tryptophanyl-tRNA aminoacylation"/>
    <property type="evidence" value="ECO:0007669"/>
    <property type="project" value="TreeGrafter"/>
</dbReference>